<keyword evidence="5 7" id="KW-1133">Transmembrane helix</keyword>
<dbReference type="PROSITE" id="PS50928">
    <property type="entry name" value="ABC_TM1"/>
    <property type="match status" value="1"/>
</dbReference>
<comment type="caution">
    <text evidence="10">The sequence shown here is derived from an EMBL/GenBank/DDBJ whole genome shotgun (WGS) entry which is preliminary data.</text>
</comment>
<name>A0ABP4ATA0_9ACTN</name>
<evidence type="ECO:0000256" key="5">
    <source>
        <dbReference type="ARBA" id="ARBA00022989"/>
    </source>
</evidence>
<evidence type="ECO:0000256" key="7">
    <source>
        <dbReference type="RuleBase" id="RU363032"/>
    </source>
</evidence>
<dbReference type="InterPro" id="IPR035906">
    <property type="entry name" value="MetI-like_sf"/>
</dbReference>
<evidence type="ECO:0000313" key="10">
    <source>
        <dbReference type="EMBL" id="GAA0940936.1"/>
    </source>
</evidence>
<feature type="transmembrane region" description="Helical" evidence="7">
    <location>
        <begin position="283"/>
        <end position="307"/>
    </location>
</feature>
<evidence type="ECO:0000256" key="3">
    <source>
        <dbReference type="ARBA" id="ARBA00022475"/>
    </source>
</evidence>
<evidence type="ECO:0000256" key="1">
    <source>
        <dbReference type="ARBA" id="ARBA00004651"/>
    </source>
</evidence>
<keyword evidence="4 7" id="KW-0812">Transmembrane</keyword>
<dbReference type="RefSeq" id="WP_344237319.1">
    <property type="nucleotide sequence ID" value="NZ_BAAAHH010000003.1"/>
</dbReference>
<organism evidence="10 11">
    <name type="scientific">Actinocorallia libanotica</name>
    <dbReference type="NCBI Taxonomy" id="46162"/>
    <lineage>
        <taxon>Bacteria</taxon>
        <taxon>Bacillati</taxon>
        <taxon>Actinomycetota</taxon>
        <taxon>Actinomycetes</taxon>
        <taxon>Streptosporangiales</taxon>
        <taxon>Thermomonosporaceae</taxon>
        <taxon>Actinocorallia</taxon>
    </lineage>
</organism>
<proteinExistence type="inferred from homology"/>
<dbReference type="PANTHER" id="PTHR43005:SF1">
    <property type="entry name" value="SPERMIDINE_PUTRESCINE TRANSPORT SYSTEM PERMEASE PROTEIN"/>
    <property type="match status" value="1"/>
</dbReference>
<dbReference type="SUPFAM" id="SSF161098">
    <property type="entry name" value="MetI-like"/>
    <property type="match status" value="1"/>
</dbReference>
<evidence type="ECO:0000256" key="8">
    <source>
        <dbReference type="SAM" id="MobiDB-lite"/>
    </source>
</evidence>
<keyword evidence="6 7" id="KW-0472">Membrane</keyword>
<evidence type="ECO:0000256" key="2">
    <source>
        <dbReference type="ARBA" id="ARBA00022448"/>
    </source>
</evidence>
<gene>
    <name evidence="10" type="ORF">GCM10009550_10700</name>
</gene>
<feature type="transmembrane region" description="Helical" evidence="7">
    <location>
        <begin position="184"/>
        <end position="209"/>
    </location>
</feature>
<comment type="subcellular location">
    <subcellularLocation>
        <location evidence="1 7">Cell membrane</location>
        <topology evidence="1 7">Multi-pass membrane protein</topology>
    </subcellularLocation>
</comment>
<accession>A0ABP4ATA0</accession>
<sequence>MATILDKPSGGAARPARAPRRGGQARKTSRRLALLLLSPTFLVLALVVGYPVLSGIRQSLFAQAEGLDENGFVIEGERFVGLDNYTALFSGERGEAFWNAFSNTTFFTVTAVTLETAIGVGLALIMHQALRGRALIRASVLVPWAVPTAMSGLLWRWIFQPDGVANTLLGQQILWTADGIASKFAIIIAEVWKTSPFIGLLVLAGLQIIPKEVYEAARVDGASAWQQFRLITLPLIRPALVVAVLFRLLDTLRMFDLPFVLVGANKDSVETLSMLAWMEAGNLRYGVATAYATVLFLYIAVIAYTFVKVLGADVLGDVRSAKPKKKQQKKKEAKA</sequence>
<protein>
    <submittedName>
        <fullName evidence="10">Sugar ABC transporter permease</fullName>
    </submittedName>
</protein>
<dbReference type="Proteomes" id="UP001500665">
    <property type="component" value="Unassembled WGS sequence"/>
</dbReference>
<feature type="transmembrane region" description="Helical" evidence="7">
    <location>
        <begin position="138"/>
        <end position="158"/>
    </location>
</feature>
<evidence type="ECO:0000259" key="9">
    <source>
        <dbReference type="PROSITE" id="PS50928"/>
    </source>
</evidence>
<dbReference type="Pfam" id="PF00528">
    <property type="entry name" value="BPD_transp_1"/>
    <property type="match status" value="1"/>
</dbReference>
<evidence type="ECO:0000256" key="4">
    <source>
        <dbReference type="ARBA" id="ARBA00022692"/>
    </source>
</evidence>
<feature type="transmembrane region" description="Helical" evidence="7">
    <location>
        <begin position="32"/>
        <end position="53"/>
    </location>
</feature>
<evidence type="ECO:0000256" key="6">
    <source>
        <dbReference type="ARBA" id="ARBA00023136"/>
    </source>
</evidence>
<feature type="region of interest" description="Disordered" evidence="8">
    <location>
        <begin position="1"/>
        <end position="25"/>
    </location>
</feature>
<keyword evidence="3" id="KW-1003">Cell membrane</keyword>
<feature type="domain" description="ABC transmembrane type-1" evidence="9">
    <location>
        <begin position="101"/>
        <end position="306"/>
    </location>
</feature>
<feature type="transmembrane region" description="Helical" evidence="7">
    <location>
        <begin position="230"/>
        <end position="249"/>
    </location>
</feature>
<dbReference type="InterPro" id="IPR000515">
    <property type="entry name" value="MetI-like"/>
</dbReference>
<keyword evidence="11" id="KW-1185">Reference proteome</keyword>
<dbReference type="Gene3D" id="1.10.3720.10">
    <property type="entry name" value="MetI-like"/>
    <property type="match status" value="1"/>
</dbReference>
<feature type="transmembrane region" description="Helical" evidence="7">
    <location>
        <begin position="106"/>
        <end position="126"/>
    </location>
</feature>
<reference evidence="11" key="1">
    <citation type="journal article" date="2019" name="Int. J. Syst. Evol. Microbiol.">
        <title>The Global Catalogue of Microorganisms (GCM) 10K type strain sequencing project: providing services to taxonomists for standard genome sequencing and annotation.</title>
        <authorList>
            <consortium name="The Broad Institute Genomics Platform"/>
            <consortium name="The Broad Institute Genome Sequencing Center for Infectious Disease"/>
            <person name="Wu L."/>
            <person name="Ma J."/>
        </authorList>
    </citation>
    <scope>NUCLEOTIDE SEQUENCE [LARGE SCALE GENOMIC DNA]</scope>
    <source>
        <strain evidence="11">JCM 10696</strain>
    </source>
</reference>
<dbReference type="PANTHER" id="PTHR43005">
    <property type="entry name" value="BLR7065 PROTEIN"/>
    <property type="match status" value="1"/>
</dbReference>
<evidence type="ECO:0000313" key="11">
    <source>
        <dbReference type="Proteomes" id="UP001500665"/>
    </source>
</evidence>
<dbReference type="CDD" id="cd06261">
    <property type="entry name" value="TM_PBP2"/>
    <property type="match status" value="1"/>
</dbReference>
<dbReference type="EMBL" id="BAAAHH010000003">
    <property type="protein sequence ID" value="GAA0940936.1"/>
    <property type="molecule type" value="Genomic_DNA"/>
</dbReference>
<comment type="similarity">
    <text evidence="7">Belongs to the binding-protein-dependent transport system permease family.</text>
</comment>
<keyword evidence="2 7" id="KW-0813">Transport</keyword>